<protein>
    <recommendedName>
        <fullName evidence="3">Heavy metal binding domain-containing protein</fullName>
    </recommendedName>
</protein>
<evidence type="ECO:0000259" key="3">
    <source>
        <dbReference type="Pfam" id="PF19335"/>
    </source>
</evidence>
<evidence type="ECO:0000256" key="1">
    <source>
        <dbReference type="SAM" id="MobiDB-lite"/>
    </source>
</evidence>
<feature type="region of interest" description="Disordered" evidence="1">
    <location>
        <begin position="35"/>
        <end position="64"/>
    </location>
</feature>
<feature type="signal peptide" evidence="2">
    <location>
        <begin position="1"/>
        <end position="22"/>
    </location>
</feature>
<organism evidence="4 5">
    <name type="scientific">Rufibacter tibetensis</name>
    <dbReference type="NCBI Taxonomy" id="512763"/>
    <lineage>
        <taxon>Bacteria</taxon>
        <taxon>Pseudomonadati</taxon>
        <taxon>Bacteroidota</taxon>
        <taxon>Cytophagia</taxon>
        <taxon>Cytophagales</taxon>
        <taxon>Hymenobacteraceae</taxon>
        <taxon>Rufibacter</taxon>
    </lineage>
</organism>
<evidence type="ECO:0000313" key="5">
    <source>
        <dbReference type="Proteomes" id="UP000061382"/>
    </source>
</evidence>
<reference evidence="4 5" key="1">
    <citation type="submission" date="2015-08" db="EMBL/GenBank/DDBJ databases">
        <title>Complete genome sequence of Rufibacter tibetensis strain 1351t, a radiation-resistant bacterium from tibet plateau.</title>
        <authorList>
            <person name="Dai J."/>
        </authorList>
    </citation>
    <scope>NUCLEOTIDE SEQUENCE [LARGE SCALE GENOMIC DNA]</scope>
    <source>
        <strain evidence="4 5">1351</strain>
    </source>
</reference>
<name>A0A0N7HWF1_9BACT</name>
<dbReference type="STRING" id="512763.DC20_08900"/>
<dbReference type="Pfam" id="PF19335">
    <property type="entry name" value="HMBD"/>
    <property type="match status" value="1"/>
</dbReference>
<feature type="domain" description="Heavy metal binding" evidence="3">
    <location>
        <begin position="69"/>
        <end position="96"/>
    </location>
</feature>
<dbReference type="KEGG" id="rti:DC20_08900"/>
<accession>A0A0N7HWF1</accession>
<keyword evidence="2" id="KW-0732">Signal</keyword>
<dbReference type="GO" id="GO:0046872">
    <property type="term" value="F:metal ion binding"/>
    <property type="evidence" value="ECO:0007669"/>
    <property type="project" value="InterPro"/>
</dbReference>
<proteinExistence type="predicted"/>
<evidence type="ECO:0000313" key="4">
    <source>
        <dbReference type="EMBL" id="ALI99072.1"/>
    </source>
</evidence>
<dbReference type="InterPro" id="IPR045800">
    <property type="entry name" value="HMBD"/>
</dbReference>
<sequence length="109" mass="11378">MGLKRASAYLLISMRKISLVWAMTLASVAFVSSCSNSSSADQPAAASTEEEATTPADSTSTQAGQQMAYICPMKCEGSASMEPGKCPVCSMNLEKNPDFHASADSTTAQ</sequence>
<feature type="compositionally biased region" description="Low complexity" evidence="1">
    <location>
        <begin position="35"/>
        <end position="61"/>
    </location>
</feature>
<dbReference type="PROSITE" id="PS51257">
    <property type="entry name" value="PROKAR_LIPOPROTEIN"/>
    <property type="match status" value="1"/>
</dbReference>
<dbReference type="AlphaFoldDB" id="A0A0N7HWF1"/>
<feature type="chain" id="PRO_5006012738" description="Heavy metal binding domain-containing protein" evidence="2">
    <location>
        <begin position="23"/>
        <end position="109"/>
    </location>
</feature>
<dbReference type="PATRIC" id="fig|512763.3.peg.1960"/>
<dbReference type="EMBL" id="CP012643">
    <property type="protein sequence ID" value="ALI99072.1"/>
    <property type="molecule type" value="Genomic_DNA"/>
</dbReference>
<gene>
    <name evidence="4" type="ORF">DC20_08900</name>
</gene>
<keyword evidence="5" id="KW-1185">Reference proteome</keyword>
<dbReference type="Proteomes" id="UP000061382">
    <property type="component" value="Chromosome"/>
</dbReference>
<evidence type="ECO:0000256" key="2">
    <source>
        <dbReference type="SAM" id="SignalP"/>
    </source>
</evidence>